<evidence type="ECO:0000259" key="2">
    <source>
        <dbReference type="Pfam" id="PF13200"/>
    </source>
</evidence>
<keyword evidence="1" id="KW-0472">Membrane</keyword>
<keyword evidence="1" id="KW-1133">Transmembrane helix</keyword>
<proteinExistence type="predicted"/>
<dbReference type="InterPro" id="IPR025275">
    <property type="entry name" value="DUF4015"/>
</dbReference>
<gene>
    <name evidence="3" type="ORF">SAMN04487984_0312</name>
</gene>
<dbReference type="SUPFAM" id="SSF51445">
    <property type="entry name" value="(Trans)glycosidases"/>
    <property type="match status" value="1"/>
</dbReference>
<dbReference type="InterPro" id="IPR017853">
    <property type="entry name" value="GH"/>
</dbReference>
<dbReference type="Proteomes" id="UP000243884">
    <property type="component" value="Unassembled WGS sequence"/>
</dbReference>
<organism evidence="3 4">
    <name type="scientific">Aerococcus suis</name>
    <dbReference type="NCBI Taxonomy" id="371602"/>
    <lineage>
        <taxon>Bacteria</taxon>
        <taxon>Bacillati</taxon>
        <taxon>Bacillota</taxon>
        <taxon>Bacilli</taxon>
        <taxon>Lactobacillales</taxon>
        <taxon>Aerococcaceae</taxon>
        <taxon>Aerococcus</taxon>
    </lineage>
</organism>
<feature type="transmembrane region" description="Helical" evidence="1">
    <location>
        <begin position="7"/>
        <end position="27"/>
    </location>
</feature>
<feature type="domain" description="DUF4015" evidence="2">
    <location>
        <begin position="94"/>
        <end position="418"/>
    </location>
</feature>
<evidence type="ECO:0000313" key="4">
    <source>
        <dbReference type="Proteomes" id="UP000243884"/>
    </source>
</evidence>
<dbReference type="EMBL" id="FWXK01000001">
    <property type="protein sequence ID" value="SMC30897.1"/>
    <property type="molecule type" value="Genomic_DNA"/>
</dbReference>
<keyword evidence="1" id="KW-0812">Transmembrane</keyword>
<dbReference type="AlphaFoldDB" id="A0A1W1Y447"/>
<dbReference type="Gene3D" id="3.20.20.80">
    <property type="entry name" value="Glycosidases"/>
    <property type="match status" value="1"/>
</dbReference>
<evidence type="ECO:0000256" key="1">
    <source>
        <dbReference type="SAM" id="Phobius"/>
    </source>
</evidence>
<keyword evidence="4" id="KW-1185">Reference proteome</keyword>
<evidence type="ECO:0000313" key="3">
    <source>
        <dbReference type="EMBL" id="SMC30897.1"/>
    </source>
</evidence>
<dbReference type="RefSeq" id="WP_084097912.1">
    <property type="nucleotide sequence ID" value="NZ_FWXK01000001.1"/>
</dbReference>
<protein>
    <recommendedName>
        <fullName evidence="2">DUF4015 domain-containing protein</fullName>
    </recommendedName>
</protein>
<reference evidence="4" key="1">
    <citation type="submission" date="2017-04" db="EMBL/GenBank/DDBJ databases">
        <authorList>
            <person name="Varghese N."/>
            <person name="Submissions S."/>
        </authorList>
    </citation>
    <scope>NUCLEOTIDE SEQUENCE [LARGE SCALE GENOMIC DNA]</scope>
    <source>
        <strain evidence="4">DSM 21500</strain>
    </source>
</reference>
<dbReference type="STRING" id="371602.SAMN04487984_0312"/>
<sequence>MNKKGKFPWPIITLAIVAVVVLLLIIARQFPGTFNFPAGSGSDNEPIVAEDDVKIDGKINVNNGQLIDSPSPTPSQFTYDSGVDIAYPEDGVKGIYLSGGGAADPEVVKHNVDMIDQTGLNSVVVDVKDDYGSITMPVKTDNDLIKDNETNAVDINQLMKTFEEKQIYPIARITTFKDTKLAKAHPERSFRTSSGDVWTNDIGDAFLNPYDKENWKYMVEVAKGAAKLGFKDIQFDYVRFPEAFETFGEDLEYDMGDYSEYGKGSTEAREKTITDFLAYAQKELHPYGVEVSADIFGYVTVVESTPGIGQNFRGIADNVDVISSMIYPSHWGPGYFDYPAPDKEPYGVVDHYAQKELALLDDIDSKTKTRPWLQDFTASYLGGGMYMEYDANAVQAQIDALADHGINEYLLWNAGNEYTTGVDYK</sequence>
<name>A0A1W1Y447_9LACT</name>
<dbReference type="Pfam" id="PF13200">
    <property type="entry name" value="DUF4015"/>
    <property type="match status" value="1"/>
</dbReference>
<accession>A0A1W1Y447</accession>
<dbReference type="OrthoDB" id="9774125at2"/>